<keyword evidence="2" id="KW-1185">Reference proteome</keyword>
<evidence type="ECO:0000313" key="1">
    <source>
        <dbReference type="EMBL" id="KNZ58997.1"/>
    </source>
</evidence>
<protein>
    <submittedName>
        <fullName evidence="1">Uncharacterized protein</fullName>
    </submittedName>
</protein>
<accession>A0A0L6VEL6</accession>
<dbReference type="EMBL" id="LAVV01006639">
    <property type="protein sequence ID" value="KNZ58997.1"/>
    <property type="molecule type" value="Genomic_DNA"/>
</dbReference>
<evidence type="ECO:0000313" key="2">
    <source>
        <dbReference type="Proteomes" id="UP000037035"/>
    </source>
</evidence>
<reference evidence="1 2" key="1">
    <citation type="submission" date="2015-08" db="EMBL/GenBank/DDBJ databases">
        <title>Next Generation Sequencing and Analysis of the Genome of Puccinia sorghi L Schw, the Causal Agent of Maize Common Rust.</title>
        <authorList>
            <person name="Rochi L."/>
            <person name="Burguener G."/>
            <person name="Darino M."/>
            <person name="Turjanski A."/>
            <person name="Kreff E."/>
            <person name="Dieguez M.J."/>
            <person name="Sacco F."/>
        </authorList>
    </citation>
    <scope>NUCLEOTIDE SEQUENCE [LARGE SCALE GENOMIC DNA]</scope>
    <source>
        <strain evidence="1 2">RO10H11247</strain>
    </source>
</reference>
<dbReference type="Proteomes" id="UP000037035">
    <property type="component" value="Unassembled WGS sequence"/>
</dbReference>
<dbReference type="AlphaFoldDB" id="A0A0L6VEL6"/>
<gene>
    <name evidence="1" type="ORF">VP01_1821g6</name>
</gene>
<name>A0A0L6VEL6_9BASI</name>
<organism evidence="1 2">
    <name type="scientific">Puccinia sorghi</name>
    <dbReference type="NCBI Taxonomy" id="27349"/>
    <lineage>
        <taxon>Eukaryota</taxon>
        <taxon>Fungi</taxon>
        <taxon>Dikarya</taxon>
        <taxon>Basidiomycota</taxon>
        <taxon>Pucciniomycotina</taxon>
        <taxon>Pucciniomycetes</taxon>
        <taxon>Pucciniales</taxon>
        <taxon>Pucciniaceae</taxon>
        <taxon>Puccinia</taxon>
    </lineage>
</organism>
<proteinExistence type="predicted"/>
<comment type="caution">
    <text evidence="1">The sequence shown here is derived from an EMBL/GenBank/DDBJ whole genome shotgun (WGS) entry which is preliminary data.</text>
</comment>
<dbReference type="VEuPathDB" id="FungiDB:VP01_1821g6"/>
<sequence length="95" mass="10316">MADANAPPAASDGFRKAMLKTALETIPPLTKEDYLIGKGKLTALLKLRGVYKAIYNPVMPLGEAVTRNYQELQLGAEALAFHQRTICLLPSVEST</sequence>